<dbReference type="GO" id="GO:0005975">
    <property type="term" value="P:carbohydrate metabolic process"/>
    <property type="evidence" value="ECO:0007669"/>
    <property type="project" value="InterPro"/>
</dbReference>
<dbReference type="InterPro" id="IPR010819">
    <property type="entry name" value="AGE/CE"/>
</dbReference>
<dbReference type="VEuPathDB" id="CryptoDB:Vbra_21024"/>
<keyword evidence="12" id="KW-1185">Reference proteome</keyword>
<dbReference type="AlphaFoldDB" id="A0A0G4EWZ5"/>
<comment type="catalytic activity">
    <reaction evidence="8">
        <text>an N-acyl-D-glucosamine = an N-acyl-D-mannosamine</text>
        <dbReference type="Rhea" id="RHEA:19033"/>
        <dbReference type="ChEBI" id="CHEBI:16062"/>
        <dbReference type="ChEBI" id="CHEBI:17274"/>
        <dbReference type="EC" id="5.1.3.8"/>
    </reaction>
    <physiologicalReaction direction="left-to-right" evidence="8">
        <dbReference type="Rhea" id="RHEA:19034"/>
    </physiologicalReaction>
    <physiologicalReaction direction="right-to-left" evidence="8">
        <dbReference type="Rhea" id="RHEA:19035"/>
    </physiologicalReaction>
</comment>
<feature type="signal peptide" evidence="10">
    <location>
        <begin position="1"/>
        <end position="19"/>
    </location>
</feature>
<protein>
    <recommendedName>
        <fullName evidence="3">N-acylglucosamine 2-epimerase</fullName>
        <ecNumber evidence="2">5.1.3.8</ecNumber>
    </recommendedName>
    <alternativeName>
        <fullName evidence="7">GlcNAc 2-epimerase</fullName>
    </alternativeName>
    <alternativeName>
        <fullName evidence="5">N-acetyl-D-glucosamine 2-epimerase</fullName>
    </alternativeName>
    <alternativeName>
        <fullName evidence="6">Renin-binding protein</fullName>
    </alternativeName>
</protein>
<keyword evidence="10" id="KW-0732">Signal</keyword>
<name>A0A0G4EWZ5_VITBC</name>
<organism evidence="11 12">
    <name type="scientific">Vitrella brassicaformis (strain CCMP3155)</name>
    <dbReference type="NCBI Taxonomy" id="1169540"/>
    <lineage>
        <taxon>Eukaryota</taxon>
        <taxon>Sar</taxon>
        <taxon>Alveolata</taxon>
        <taxon>Colpodellida</taxon>
        <taxon>Vitrellaceae</taxon>
        <taxon>Vitrella</taxon>
    </lineage>
</organism>
<comment type="subunit">
    <text evidence="9">Homodimer. Forms a heterodimer with renin and inhibits its activity.</text>
</comment>
<dbReference type="GO" id="GO:0050121">
    <property type="term" value="F:N-acylglucosamine 2-epimerase activity"/>
    <property type="evidence" value="ECO:0007669"/>
    <property type="project" value="UniProtKB-EC"/>
</dbReference>
<evidence type="ECO:0000256" key="7">
    <source>
        <dbReference type="ARBA" id="ARBA00033215"/>
    </source>
</evidence>
<dbReference type="Pfam" id="PF07221">
    <property type="entry name" value="GlcNAc_2-epim"/>
    <property type="match status" value="1"/>
</dbReference>
<evidence type="ECO:0000256" key="10">
    <source>
        <dbReference type="SAM" id="SignalP"/>
    </source>
</evidence>
<dbReference type="Gene3D" id="1.50.10.10">
    <property type="match status" value="1"/>
</dbReference>
<dbReference type="SUPFAM" id="SSF48208">
    <property type="entry name" value="Six-hairpin glycosidases"/>
    <property type="match status" value="1"/>
</dbReference>
<dbReference type="InterPro" id="IPR012341">
    <property type="entry name" value="6hp_glycosidase-like_sf"/>
</dbReference>
<evidence type="ECO:0000256" key="9">
    <source>
        <dbReference type="ARBA" id="ARBA00046544"/>
    </source>
</evidence>
<evidence type="ECO:0000256" key="4">
    <source>
        <dbReference type="ARBA" id="ARBA00023235"/>
    </source>
</evidence>
<evidence type="ECO:0000313" key="11">
    <source>
        <dbReference type="EMBL" id="CEM03176.1"/>
    </source>
</evidence>
<dbReference type="Proteomes" id="UP000041254">
    <property type="component" value="Unassembled WGS sequence"/>
</dbReference>
<proteinExistence type="inferred from homology"/>
<feature type="chain" id="PRO_5005187752" description="N-acylglucosamine 2-epimerase" evidence="10">
    <location>
        <begin position="20"/>
        <end position="440"/>
    </location>
</feature>
<dbReference type="EMBL" id="CDMY01000336">
    <property type="protein sequence ID" value="CEM03176.1"/>
    <property type="molecule type" value="Genomic_DNA"/>
</dbReference>
<evidence type="ECO:0000256" key="1">
    <source>
        <dbReference type="ARBA" id="ARBA00008558"/>
    </source>
</evidence>
<dbReference type="STRING" id="1169540.A0A0G4EWZ5"/>
<dbReference type="PhylomeDB" id="A0A0G4EWZ5"/>
<gene>
    <name evidence="11" type="ORF">Vbra_21024</name>
</gene>
<keyword evidence="4" id="KW-0413">Isomerase</keyword>
<dbReference type="PANTHER" id="PTHR15108">
    <property type="entry name" value="N-ACYLGLUCOSAMINE-2-EPIMERASE"/>
    <property type="match status" value="1"/>
</dbReference>
<sequence length="440" mass="49751">MTLSAAAVVLLVSSARAAAQPSPSSTDASLELDCDEQADVCDLIRQIYDKTVVLENELLDFWLRYGPDEEKGGFYGEIDENGVGNEESPKFLQQQTRHLWSLSATYTMRAERREEVANVTLQLMQFIYDSFWDDDANFFSYKVSADGERVLDASEKVYSNAFAIYGFSAFAMAFANRFPDHAKDARKRSMQVYRTLRSRFVDEANGGYIDTLSPGYKGHNTLLHLLEAFTSLYLLTGDEDVLDSLDELFAIHLDHVIVGDYCLDLMNMDWTPADNRDASYGHGIETVWLLLDSARAVNRTYSGLVEALTQVGEHHSREGYDAERGGFYTSFQIASPTQKDTSKVWWVQAEALLGIWAMYEETGDIEYLRRLLGMVEWIETYQRVDKPGLHEWWVATGETGSPPGFKTLSFEWKSSYHTVRALLFLNAWISKSGVVGPTTT</sequence>
<evidence type="ECO:0000256" key="2">
    <source>
        <dbReference type="ARBA" id="ARBA00013176"/>
    </source>
</evidence>
<evidence type="ECO:0000256" key="8">
    <source>
        <dbReference type="ARBA" id="ARBA00034243"/>
    </source>
</evidence>
<evidence type="ECO:0000256" key="5">
    <source>
        <dbReference type="ARBA" id="ARBA00031608"/>
    </source>
</evidence>
<dbReference type="EC" id="5.1.3.8" evidence="2"/>
<evidence type="ECO:0000256" key="3">
    <source>
        <dbReference type="ARBA" id="ARBA00014959"/>
    </source>
</evidence>
<comment type="similarity">
    <text evidence="1">Belongs to the N-acylglucosamine 2-epimerase family.</text>
</comment>
<evidence type="ECO:0000313" key="12">
    <source>
        <dbReference type="Proteomes" id="UP000041254"/>
    </source>
</evidence>
<dbReference type="OrthoDB" id="414129at2759"/>
<dbReference type="InParanoid" id="A0A0G4EWZ5"/>
<reference evidence="11 12" key="1">
    <citation type="submission" date="2014-11" db="EMBL/GenBank/DDBJ databases">
        <authorList>
            <person name="Zhu J."/>
            <person name="Qi W."/>
            <person name="Song R."/>
        </authorList>
    </citation>
    <scope>NUCLEOTIDE SEQUENCE [LARGE SCALE GENOMIC DNA]</scope>
</reference>
<evidence type="ECO:0000256" key="6">
    <source>
        <dbReference type="ARBA" id="ARBA00031909"/>
    </source>
</evidence>
<accession>A0A0G4EWZ5</accession>
<dbReference type="InterPro" id="IPR008928">
    <property type="entry name" value="6-hairpin_glycosidase_sf"/>
</dbReference>